<keyword evidence="3" id="KW-1185">Reference proteome</keyword>
<gene>
    <name evidence="2" type="ORF">EDS130_LOCUS41308</name>
    <name evidence="1" type="ORF">XAT740_LOCUS19744</name>
</gene>
<dbReference type="Proteomes" id="UP000663828">
    <property type="component" value="Unassembled WGS sequence"/>
</dbReference>
<dbReference type="EMBL" id="CAJNOR010001356">
    <property type="protein sequence ID" value="CAF1127951.1"/>
    <property type="molecule type" value="Genomic_DNA"/>
</dbReference>
<reference evidence="2" key="1">
    <citation type="submission" date="2021-02" db="EMBL/GenBank/DDBJ databases">
        <authorList>
            <person name="Nowell W R."/>
        </authorList>
    </citation>
    <scope>NUCLEOTIDE SEQUENCE</scope>
</reference>
<evidence type="ECO:0000313" key="2">
    <source>
        <dbReference type="EMBL" id="CAF1478925.1"/>
    </source>
</evidence>
<name>A0A815RQJ7_ADIRI</name>
<sequence>MGSGYQTIDVIVSSVDSQNSSIAAVIDRIKISQELEKKLDEVHPKRAPELFMYCKYPRAVVMIDYTLDEAILTYRKLFNSTLDEKPSKCDTSKLLDRIDQSTFDFCKVIVDFGGGFKTEHLHLTQCAFPDAIIYSVDILYEDLDLLVCRINDDERKLCLVPVFHCIKETIRIQLITFLQRELQNFSSVRTSIDIWKFEFDRTIDHLQIYDPYAEILGLGKIRFVDTIDKCEIRPCTLFMAYNTYHATPSVDSLVSNGLVDRHHTTIDIEHAVYKFNLLKYDKKSLATYIYNPKWADARNQLALLSSIIGRRLELSYSLPKLSKTRWLDDGMIAQLLNGKPSKAVTSGQDRSIPYLFGLTQDFYSFILDNRSTSIDYIDCVDLSSRLSKDDLSTMSPSMVQQCIEQHLGYPWKNPITANTFAKVFAQECLYDILGPITNLHIHVDSDDALLYSYEFINQLKIENPTIEIEVSFDDTLTEKIYQSTIILTFACNGNYVLVYVELDCFLRYISTCQSLEEIQTKIESSVLFDSKLDYGQAIKWHRNLSFVYAAFHEGSNFEQNQEMILSKGLNELKFVTKPISFLHQWKPPQCRKNQAVLHFDLSTYIRDWKTIPEKYQQFDQWIWDEDKGIYTGPFITLYPNTSNYCIDRYPRPNLNTNVTGIYNLLCNNMLVLFKWRSFLLWNSHMQ</sequence>
<dbReference type="Proteomes" id="UP000663852">
    <property type="component" value="Unassembled WGS sequence"/>
</dbReference>
<proteinExistence type="predicted"/>
<organism evidence="2 4">
    <name type="scientific">Adineta ricciae</name>
    <name type="common">Rotifer</name>
    <dbReference type="NCBI Taxonomy" id="249248"/>
    <lineage>
        <taxon>Eukaryota</taxon>
        <taxon>Metazoa</taxon>
        <taxon>Spiralia</taxon>
        <taxon>Gnathifera</taxon>
        <taxon>Rotifera</taxon>
        <taxon>Eurotatoria</taxon>
        <taxon>Bdelloidea</taxon>
        <taxon>Adinetida</taxon>
        <taxon>Adinetidae</taxon>
        <taxon>Adineta</taxon>
    </lineage>
</organism>
<accession>A0A815RQJ7</accession>
<protein>
    <submittedName>
        <fullName evidence="2">Uncharacterized protein</fullName>
    </submittedName>
</protein>
<dbReference type="AlphaFoldDB" id="A0A815RQJ7"/>
<evidence type="ECO:0000313" key="4">
    <source>
        <dbReference type="Proteomes" id="UP000663852"/>
    </source>
</evidence>
<dbReference type="OrthoDB" id="10049487at2759"/>
<evidence type="ECO:0000313" key="1">
    <source>
        <dbReference type="EMBL" id="CAF1127951.1"/>
    </source>
</evidence>
<comment type="caution">
    <text evidence="2">The sequence shown here is derived from an EMBL/GenBank/DDBJ whole genome shotgun (WGS) entry which is preliminary data.</text>
</comment>
<evidence type="ECO:0000313" key="3">
    <source>
        <dbReference type="Proteomes" id="UP000663828"/>
    </source>
</evidence>
<dbReference type="EMBL" id="CAJNOJ010000537">
    <property type="protein sequence ID" value="CAF1478925.1"/>
    <property type="molecule type" value="Genomic_DNA"/>
</dbReference>